<dbReference type="Gene3D" id="3.30.160.60">
    <property type="entry name" value="Classic Zinc Finger"/>
    <property type="match status" value="2"/>
</dbReference>
<dbReference type="InterPro" id="IPR013087">
    <property type="entry name" value="Znf_C2H2_type"/>
</dbReference>
<dbReference type="GO" id="GO:0006351">
    <property type="term" value="P:DNA-templated transcription"/>
    <property type="evidence" value="ECO:0007669"/>
    <property type="project" value="InterPro"/>
</dbReference>
<dbReference type="Proteomes" id="UP000322225">
    <property type="component" value="Chromosome 5"/>
</dbReference>
<evidence type="ECO:0000256" key="5">
    <source>
        <dbReference type="ARBA" id="ARBA00022833"/>
    </source>
</evidence>
<dbReference type="GO" id="GO:0000981">
    <property type="term" value="F:DNA-binding transcription factor activity, RNA polymerase II-specific"/>
    <property type="evidence" value="ECO:0007669"/>
    <property type="project" value="InterPro"/>
</dbReference>
<dbReference type="Pfam" id="PF04082">
    <property type="entry name" value="Fungal_trans"/>
    <property type="match status" value="1"/>
</dbReference>
<evidence type="ECO:0000313" key="10">
    <source>
        <dbReference type="EMBL" id="WWD18563.1"/>
    </source>
</evidence>
<dbReference type="PROSITE" id="PS00028">
    <property type="entry name" value="ZINC_FINGER_C2H2_1"/>
    <property type="match status" value="2"/>
</dbReference>
<evidence type="ECO:0000256" key="1">
    <source>
        <dbReference type="ARBA" id="ARBA00004123"/>
    </source>
</evidence>
<dbReference type="SUPFAM" id="SSF57667">
    <property type="entry name" value="beta-beta-alpha zinc fingers"/>
    <property type="match status" value="1"/>
</dbReference>
<evidence type="ECO:0000259" key="9">
    <source>
        <dbReference type="PROSITE" id="PS50157"/>
    </source>
</evidence>
<dbReference type="InterPro" id="IPR007219">
    <property type="entry name" value="XnlR_reg_dom"/>
</dbReference>
<feature type="region of interest" description="Disordered" evidence="8">
    <location>
        <begin position="71"/>
        <end position="143"/>
    </location>
</feature>
<evidence type="ECO:0000256" key="6">
    <source>
        <dbReference type="ARBA" id="ARBA00023242"/>
    </source>
</evidence>
<dbReference type="InterPro" id="IPR036236">
    <property type="entry name" value="Znf_C2H2_sf"/>
</dbReference>
<reference evidence="10" key="1">
    <citation type="submission" date="2017-08" db="EMBL/GenBank/DDBJ databases">
        <authorList>
            <person name="Cuomo C."/>
            <person name="Billmyre B."/>
            <person name="Heitman J."/>
        </authorList>
    </citation>
    <scope>NUCLEOTIDE SEQUENCE</scope>
    <source>
        <strain evidence="10">CBS 12478</strain>
    </source>
</reference>
<keyword evidence="11" id="KW-1185">Reference proteome</keyword>
<dbReference type="AlphaFoldDB" id="A0AAJ8MWR9"/>
<comment type="subcellular location">
    <subcellularLocation>
        <location evidence="1">Nucleus</location>
    </subcellularLocation>
</comment>
<protein>
    <recommendedName>
        <fullName evidence="9">C2H2-type domain-containing protein</fullName>
    </recommendedName>
</protein>
<evidence type="ECO:0000256" key="3">
    <source>
        <dbReference type="ARBA" id="ARBA00022737"/>
    </source>
</evidence>
<feature type="compositionally biased region" description="Polar residues" evidence="8">
    <location>
        <begin position="120"/>
        <end position="130"/>
    </location>
</feature>
<keyword evidence="5" id="KW-0862">Zinc</keyword>
<dbReference type="GeneID" id="43585504"/>
<evidence type="ECO:0000256" key="8">
    <source>
        <dbReference type="SAM" id="MobiDB-lite"/>
    </source>
</evidence>
<feature type="compositionally biased region" description="Basic and acidic residues" evidence="8">
    <location>
        <begin position="98"/>
        <end position="113"/>
    </location>
</feature>
<accession>A0AAJ8MWR9</accession>
<dbReference type="InterPro" id="IPR051059">
    <property type="entry name" value="VerF-like"/>
</dbReference>
<sequence length="916" mass="101344">MPFRPGPRKAEKDEKGETIYPCLWIGCSKTFGTAGHVRRHEKSHVGITPYACPYCDKSFGRSDVRAKHVGTMHADQDAMADDEDGPPSKARRMSMDGGIDRRRSMDSINDRRPLSIPEMSPSNANDIATGSSSTSTTTANIHAFPAFPPPQLSPHNLWNHTVATTSAQSIHSHSEPVTHLTPISGTGNMSSPNVHLPGPVGMMLPPTAAVTAGTPFSVASSSSSGFIDPARLSVGPSTGMNLNLHTDPSLPDSLLPHTASNELLGTFDPSWEWFGHVFGWGSDENIDLDIGLQSSMFERNGVGPVSSTDTLSAAWLLCATPRGGSPVGDEEAAKGGKNLGMPDPFGRKDESPWPSVFKPKVPDRPLSLAGVKASPRAHRVRINPDAVSETSRNAMLSLIYLSHQPHWLMPDVDDFPDHETLSDFVDLYFEKFHPLFPIVHKPTFWTSETPAVLLLSVAAIGATYADQEFRPLAVALCELTRRMIAWMRGSDQRAKFDRNALTAFMLQTALGVACGSREMFYHAEIFRCSIVTTCRRLHLLRGLDSAMDELYARDPDPPIEARYKAYLEDESRRRLGWGVYLLDSQMAALLHIPAIFAVNEAAIHPPTEEVLWEATDAESWANLIEEGQAVDPKLPRPKFLKLLKLCLAGERDYAMQMSDLTCAVVSYTVWRMLMDQHLLQRALGVGLSDNGMDLANYAVEAHVLESKPAHLLLRLAHATFPNPTPSQLRLSPAALYHHAHIQFTRPGLMERIKHVSGKYEPDMTMSGSVIWLRTWIEDGREVRKVLWHAGVLSALLAQFPRGSFAELFWMFDCALVFWAINKYASHQLHSTTFQSALFAANWFDTSPPAMWLAHGGQIVFPFLGSSSTWTVSSLLEMFMDRLDEMPWGLAVQYKLVLNRLLEREKEGVNGKENGGD</sequence>
<dbReference type="SMART" id="SM00355">
    <property type="entry name" value="ZnF_C2H2"/>
    <property type="match status" value="2"/>
</dbReference>
<dbReference type="GO" id="GO:0005634">
    <property type="term" value="C:nucleus"/>
    <property type="evidence" value="ECO:0007669"/>
    <property type="project" value="UniProtKB-SubCell"/>
</dbReference>
<dbReference type="PANTHER" id="PTHR40626:SF11">
    <property type="entry name" value="ZINC FINGER PROTEIN YPR022C"/>
    <property type="match status" value="1"/>
</dbReference>
<dbReference type="KEGG" id="ksn:43585504"/>
<dbReference type="PROSITE" id="PS50157">
    <property type="entry name" value="ZINC_FINGER_C2H2_2"/>
    <property type="match status" value="2"/>
</dbReference>
<dbReference type="EMBL" id="CP144055">
    <property type="protein sequence ID" value="WWD18563.1"/>
    <property type="molecule type" value="Genomic_DNA"/>
</dbReference>
<name>A0AAJ8MWR9_9TREE</name>
<organism evidence="10 11">
    <name type="scientific">Kwoniella shandongensis</name>
    <dbReference type="NCBI Taxonomy" id="1734106"/>
    <lineage>
        <taxon>Eukaryota</taxon>
        <taxon>Fungi</taxon>
        <taxon>Dikarya</taxon>
        <taxon>Basidiomycota</taxon>
        <taxon>Agaricomycotina</taxon>
        <taxon>Tremellomycetes</taxon>
        <taxon>Tremellales</taxon>
        <taxon>Cryptococcaceae</taxon>
        <taxon>Kwoniella</taxon>
    </lineage>
</organism>
<dbReference type="RefSeq" id="XP_031864290.2">
    <property type="nucleotide sequence ID" value="XM_032001400.2"/>
</dbReference>
<dbReference type="PANTHER" id="PTHR40626">
    <property type="entry name" value="MIP31509P"/>
    <property type="match status" value="1"/>
</dbReference>
<evidence type="ECO:0000256" key="4">
    <source>
        <dbReference type="ARBA" id="ARBA00022771"/>
    </source>
</evidence>
<evidence type="ECO:0000256" key="2">
    <source>
        <dbReference type="ARBA" id="ARBA00022723"/>
    </source>
</evidence>
<keyword evidence="6" id="KW-0539">Nucleus</keyword>
<keyword evidence="4 7" id="KW-0863">Zinc-finger</keyword>
<dbReference type="GO" id="GO:0008270">
    <property type="term" value="F:zinc ion binding"/>
    <property type="evidence" value="ECO:0007669"/>
    <property type="project" value="UniProtKB-KW"/>
</dbReference>
<gene>
    <name evidence="10" type="ORF">CI109_103016</name>
</gene>
<keyword evidence="3" id="KW-0677">Repeat</keyword>
<reference evidence="10" key="2">
    <citation type="submission" date="2024-01" db="EMBL/GenBank/DDBJ databases">
        <title>Comparative genomics of Cryptococcus and Kwoniella reveals pathogenesis evolution and contrasting modes of karyotype evolution via chromosome fusion or intercentromeric recombination.</title>
        <authorList>
            <person name="Coelho M.A."/>
            <person name="David-Palma M."/>
            <person name="Shea T."/>
            <person name="Bowers K."/>
            <person name="McGinley-Smith S."/>
            <person name="Mohammad A.W."/>
            <person name="Gnirke A."/>
            <person name="Yurkov A.M."/>
            <person name="Nowrousian M."/>
            <person name="Sun S."/>
            <person name="Cuomo C.A."/>
            <person name="Heitman J."/>
        </authorList>
    </citation>
    <scope>NUCLEOTIDE SEQUENCE</scope>
    <source>
        <strain evidence="10">CBS 12478</strain>
    </source>
</reference>
<evidence type="ECO:0000256" key="7">
    <source>
        <dbReference type="PROSITE-ProRule" id="PRU00042"/>
    </source>
</evidence>
<evidence type="ECO:0000313" key="11">
    <source>
        <dbReference type="Proteomes" id="UP000322225"/>
    </source>
</evidence>
<feature type="region of interest" description="Disordered" evidence="8">
    <location>
        <begin position="324"/>
        <end position="346"/>
    </location>
</feature>
<proteinExistence type="predicted"/>
<dbReference type="GO" id="GO:0000785">
    <property type="term" value="C:chromatin"/>
    <property type="evidence" value="ECO:0007669"/>
    <property type="project" value="TreeGrafter"/>
</dbReference>
<dbReference type="CDD" id="cd12148">
    <property type="entry name" value="fungal_TF_MHR"/>
    <property type="match status" value="1"/>
</dbReference>
<keyword evidence="2" id="KW-0479">Metal-binding</keyword>
<dbReference type="GO" id="GO:0000978">
    <property type="term" value="F:RNA polymerase II cis-regulatory region sequence-specific DNA binding"/>
    <property type="evidence" value="ECO:0007669"/>
    <property type="project" value="InterPro"/>
</dbReference>
<feature type="domain" description="C2H2-type" evidence="9">
    <location>
        <begin position="50"/>
        <end position="78"/>
    </location>
</feature>
<feature type="domain" description="C2H2-type" evidence="9">
    <location>
        <begin position="20"/>
        <end position="49"/>
    </location>
</feature>